<evidence type="ECO:0000256" key="2">
    <source>
        <dbReference type="ARBA" id="ARBA00022692"/>
    </source>
</evidence>
<gene>
    <name evidence="8" type="primary">mmlH</name>
    <name evidence="8" type="ORF">CBM2594_U10236</name>
</gene>
<evidence type="ECO:0000259" key="7">
    <source>
        <dbReference type="PROSITE" id="PS50850"/>
    </source>
</evidence>
<evidence type="ECO:0000256" key="3">
    <source>
        <dbReference type="ARBA" id="ARBA00022989"/>
    </source>
</evidence>
<dbReference type="EMBL" id="OGUU01000045">
    <property type="protein sequence ID" value="SPC25735.1"/>
    <property type="molecule type" value="Genomic_DNA"/>
</dbReference>
<feature type="region of interest" description="Disordered" evidence="5">
    <location>
        <begin position="405"/>
        <end position="428"/>
    </location>
</feature>
<dbReference type="RefSeq" id="WP_116328280.1">
    <property type="nucleotide sequence ID" value="NZ_OFSW01000032.1"/>
</dbReference>
<feature type="transmembrane region" description="Helical" evidence="6">
    <location>
        <begin position="170"/>
        <end position="188"/>
    </location>
</feature>
<feature type="transmembrane region" description="Helical" evidence="6">
    <location>
        <begin position="51"/>
        <end position="69"/>
    </location>
</feature>
<feature type="transmembrane region" description="Helical" evidence="6">
    <location>
        <begin position="312"/>
        <end position="332"/>
    </location>
</feature>
<name>A0A7Z7JFP3_9BURK</name>
<feature type="transmembrane region" description="Helical" evidence="6">
    <location>
        <begin position="251"/>
        <end position="276"/>
    </location>
</feature>
<comment type="subcellular location">
    <subcellularLocation>
        <location evidence="1">Membrane</location>
        <topology evidence="1">Multi-pass membrane protein</topology>
    </subcellularLocation>
</comment>
<keyword evidence="2 6" id="KW-0812">Transmembrane</keyword>
<keyword evidence="4 6" id="KW-0472">Membrane</keyword>
<feature type="domain" description="Major facilitator superfamily (MFS) profile" evidence="7">
    <location>
        <begin position="15"/>
        <end position="401"/>
    </location>
</feature>
<dbReference type="SUPFAM" id="SSF103473">
    <property type="entry name" value="MFS general substrate transporter"/>
    <property type="match status" value="1"/>
</dbReference>
<evidence type="ECO:0000313" key="8">
    <source>
        <dbReference type="EMBL" id="SPC25735.1"/>
    </source>
</evidence>
<dbReference type="Pfam" id="PF07690">
    <property type="entry name" value="MFS_1"/>
    <property type="match status" value="1"/>
</dbReference>
<dbReference type="PROSITE" id="PS50850">
    <property type="entry name" value="MFS"/>
    <property type="match status" value="1"/>
</dbReference>
<evidence type="ECO:0000256" key="6">
    <source>
        <dbReference type="SAM" id="Phobius"/>
    </source>
</evidence>
<feature type="transmembrane region" description="Helical" evidence="6">
    <location>
        <begin position="20"/>
        <end position="45"/>
    </location>
</feature>
<dbReference type="PANTHER" id="PTHR23508:SF10">
    <property type="entry name" value="CARBOXYLIC ACID TRANSPORTER PROTEIN HOMOLOG"/>
    <property type="match status" value="1"/>
</dbReference>
<sequence>MIRWMKDLTPRENTTLRACFAGWTLDALDVQLFSFVIPTLIAAWGISTQQVGVLGTVALVTSAIGGWLAGILSDRYGRVKVLQLTVAWYAVFTFLCGFAQNFEQFFIFRALQGIGFGGEWAAGSVLIAEVIRDKYRGRAGGFVQSGWAVGWGIAAILYTVLFSLVSEQQAWRWLFWIGIAPAGLVFFLRRHVDEPEIFTRNKAHQPKQSIFAVFSPTYLSTTIKLSLFTTGCQGATYVYQVWLPTYLRTERGLSVIGTGAFTFALILGAFAGFIIGAYLGDAIGRRKTFFVSTVGAALMLVVYLVLPINNTVMLPSGFFLGLFTYMVFAPLGPYLSEIYPTAMRGTGQGFCYNAGRGVGALFPLLIGLLAAKMPLGKSIAMFGFIAYGCMIIALCMLPETMGKGLPDTPEEGKDDASSAPEPGVTSKV</sequence>
<organism evidence="8 9">
    <name type="scientific">Cupriavidus taiwanensis</name>
    <dbReference type="NCBI Taxonomy" id="164546"/>
    <lineage>
        <taxon>Bacteria</taxon>
        <taxon>Pseudomonadati</taxon>
        <taxon>Pseudomonadota</taxon>
        <taxon>Betaproteobacteria</taxon>
        <taxon>Burkholderiales</taxon>
        <taxon>Burkholderiaceae</taxon>
        <taxon>Cupriavidus</taxon>
    </lineage>
</organism>
<feature type="transmembrane region" description="Helical" evidence="6">
    <location>
        <begin position="209"/>
        <end position="231"/>
    </location>
</feature>
<dbReference type="GO" id="GO:0046943">
    <property type="term" value="F:carboxylic acid transmembrane transporter activity"/>
    <property type="evidence" value="ECO:0007669"/>
    <property type="project" value="TreeGrafter"/>
</dbReference>
<feature type="transmembrane region" description="Helical" evidence="6">
    <location>
        <begin position="353"/>
        <end position="373"/>
    </location>
</feature>
<proteinExistence type="predicted"/>
<feature type="transmembrane region" description="Helical" evidence="6">
    <location>
        <begin position="288"/>
        <end position="306"/>
    </location>
</feature>
<protein>
    <submittedName>
        <fullName evidence="8">Putative 4-methylmuconolactone transporter</fullName>
    </submittedName>
</protein>
<dbReference type="CDD" id="cd17371">
    <property type="entry name" value="MFS_MucK"/>
    <property type="match status" value="1"/>
</dbReference>
<feature type="transmembrane region" description="Helical" evidence="6">
    <location>
        <begin position="81"/>
        <end position="100"/>
    </location>
</feature>
<dbReference type="AlphaFoldDB" id="A0A7Z7JFP3"/>
<dbReference type="Proteomes" id="UP000257139">
    <property type="component" value="Unassembled WGS sequence"/>
</dbReference>
<dbReference type="PANTHER" id="PTHR23508">
    <property type="entry name" value="CARBOXYLIC ACID TRANSPORTER PROTEIN HOMOLOG"/>
    <property type="match status" value="1"/>
</dbReference>
<dbReference type="Gene3D" id="1.20.1250.20">
    <property type="entry name" value="MFS general substrate transporter like domains"/>
    <property type="match status" value="2"/>
</dbReference>
<feature type="transmembrane region" description="Helical" evidence="6">
    <location>
        <begin position="142"/>
        <end position="164"/>
    </location>
</feature>
<evidence type="ECO:0000256" key="1">
    <source>
        <dbReference type="ARBA" id="ARBA00004141"/>
    </source>
</evidence>
<accession>A0A7Z7JFP3</accession>
<dbReference type="GO" id="GO:0005886">
    <property type="term" value="C:plasma membrane"/>
    <property type="evidence" value="ECO:0007669"/>
    <property type="project" value="TreeGrafter"/>
</dbReference>
<evidence type="ECO:0000313" key="9">
    <source>
        <dbReference type="Proteomes" id="UP000257139"/>
    </source>
</evidence>
<evidence type="ECO:0000256" key="5">
    <source>
        <dbReference type="SAM" id="MobiDB-lite"/>
    </source>
</evidence>
<feature type="transmembrane region" description="Helical" evidence="6">
    <location>
        <begin position="379"/>
        <end position="397"/>
    </location>
</feature>
<reference evidence="8 9" key="1">
    <citation type="submission" date="2018-01" db="EMBL/GenBank/DDBJ databases">
        <authorList>
            <person name="Clerissi C."/>
        </authorList>
    </citation>
    <scope>NUCLEOTIDE SEQUENCE [LARGE SCALE GENOMIC DNA]</scope>
    <source>
        <strain evidence="8">Cupriavidus taiwanensis STM 6021</strain>
    </source>
</reference>
<dbReference type="PROSITE" id="PS00217">
    <property type="entry name" value="SUGAR_TRANSPORT_2"/>
    <property type="match status" value="1"/>
</dbReference>
<evidence type="ECO:0000256" key="4">
    <source>
        <dbReference type="ARBA" id="ARBA00023136"/>
    </source>
</evidence>
<feature type="transmembrane region" description="Helical" evidence="6">
    <location>
        <begin position="106"/>
        <end position="130"/>
    </location>
</feature>
<dbReference type="InterPro" id="IPR011701">
    <property type="entry name" value="MFS"/>
</dbReference>
<dbReference type="InterPro" id="IPR005829">
    <property type="entry name" value="Sugar_transporter_CS"/>
</dbReference>
<dbReference type="InterPro" id="IPR036259">
    <property type="entry name" value="MFS_trans_sf"/>
</dbReference>
<comment type="caution">
    <text evidence="8">The sequence shown here is derived from an EMBL/GenBank/DDBJ whole genome shotgun (WGS) entry which is preliminary data.</text>
</comment>
<dbReference type="InterPro" id="IPR020846">
    <property type="entry name" value="MFS_dom"/>
</dbReference>
<keyword evidence="3 6" id="KW-1133">Transmembrane helix</keyword>